<accession>A0ABR4JZP4</accession>
<keyword evidence="2" id="KW-1185">Reference proteome</keyword>
<proteinExistence type="predicted"/>
<protein>
    <submittedName>
        <fullName evidence="1">Uncharacterized protein</fullName>
    </submittedName>
</protein>
<reference evidence="1 2" key="1">
    <citation type="submission" date="2024-07" db="EMBL/GenBank/DDBJ databases">
        <title>Section-level genome sequencing and comparative genomics of Aspergillus sections Usti and Cavernicolus.</title>
        <authorList>
            <consortium name="Lawrence Berkeley National Laboratory"/>
            <person name="Nybo J.L."/>
            <person name="Vesth T.C."/>
            <person name="Theobald S."/>
            <person name="Frisvad J.C."/>
            <person name="Larsen T.O."/>
            <person name="Kjaerboelling I."/>
            <person name="Rothschild-Mancinelli K."/>
            <person name="Lyhne E.K."/>
            <person name="Kogle M.E."/>
            <person name="Barry K."/>
            <person name="Clum A."/>
            <person name="Na H."/>
            <person name="Ledsgaard L."/>
            <person name="Lin J."/>
            <person name="Lipzen A."/>
            <person name="Kuo A."/>
            <person name="Riley R."/>
            <person name="Mondo S."/>
            <person name="Labutti K."/>
            <person name="Haridas S."/>
            <person name="Pangalinan J."/>
            <person name="Salamov A.A."/>
            <person name="Simmons B.A."/>
            <person name="Magnuson J.K."/>
            <person name="Chen J."/>
            <person name="Drula E."/>
            <person name="Henrissat B."/>
            <person name="Wiebenga A."/>
            <person name="Lubbers R.J."/>
            <person name="Gomes A.C."/>
            <person name="Makela M.R."/>
            <person name="Stajich J."/>
            <person name="Grigoriev I.V."/>
            <person name="Mortensen U.H."/>
            <person name="De Vries R.P."/>
            <person name="Baker S.E."/>
            <person name="Andersen M.R."/>
        </authorList>
    </citation>
    <scope>NUCLEOTIDE SEQUENCE [LARGE SCALE GENOMIC DNA]</scope>
    <source>
        <strain evidence="1 2">CBS 123904</strain>
    </source>
</reference>
<sequence length="89" mass="9714">MTSPHRVHSNRFLLNKATWQGSGSQVNGDHLRDSIIHALCNGHHLIDTAVGGAVRASGIPRSQTSVVPKFWSNSHQLALCKSLDGTRLY</sequence>
<evidence type="ECO:0000313" key="1">
    <source>
        <dbReference type="EMBL" id="KAL2845506.1"/>
    </source>
</evidence>
<gene>
    <name evidence="1" type="ORF">BJY01DRAFT_247660</name>
</gene>
<dbReference type="EMBL" id="JBFXLU010000071">
    <property type="protein sequence ID" value="KAL2845506.1"/>
    <property type="molecule type" value="Genomic_DNA"/>
</dbReference>
<dbReference type="InterPro" id="IPR036812">
    <property type="entry name" value="NAD(P)_OxRdtase_dom_sf"/>
</dbReference>
<comment type="caution">
    <text evidence="1">The sequence shown here is derived from an EMBL/GenBank/DDBJ whole genome shotgun (WGS) entry which is preliminary data.</text>
</comment>
<evidence type="ECO:0000313" key="2">
    <source>
        <dbReference type="Proteomes" id="UP001610446"/>
    </source>
</evidence>
<dbReference type="SUPFAM" id="SSF51430">
    <property type="entry name" value="NAD(P)-linked oxidoreductase"/>
    <property type="match status" value="1"/>
</dbReference>
<dbReference type="Proteomes" id="UP001610446">
    <property type="component" value="Unassembled WGS sequence"/>
</dbReference>
<name>A0ABR4JZP4_9EURO</name>
<organism evidence="1 2">
    <name type="scientific">Aspergillus pseudoustus</name>
    <dbReference type="NCBI Taxonomy" id="1810923"/>
    <lineage>
        <taxon>Eukaryota</taxon>
        <taxon>Fungi</taxon>
        <taxon>Dikarya</taxon>
        <taxon>Ascomycota</taxon>
        <taxon>Pezizomycotina</taxon>
        <taxon>Eurotiomycetes</taxon>
        <taxon>Eurotiomycetidae</taxon>
        <taxon>Eurotiales</taxon>
        <taxon>Aspergillaceae</taxon>
        <taxon>Aspergillus</taxon>
        <taxon>Aspergillus subgen. Nidulantes</taxon>
    </lineage>
</organism>